<dbReference type="CDD" id="cd00063">
    <property type="entry name" value="FN3"/>
    <property type="match status" value="1"/>
</dbReference>
<dbReference type="Proteomes" id="UP001054945">
    <property type="component" value="Unassembled WGS sequence"/>
</dbReference>
<gene>
    <name evidence="2" type="primary">DSCAM_19</name>
    <name evidence="2" type="ORF">CEXT_698361</name>
</gene>
<name>A0AAV4Y3J7_CAEEX</name>
<dbReference type="PROSITE" id="PS50853">
    <property type="entry name" value="FN3"/>
    <property type="match status" value="1"/>
</dbReference>
<dbReference type="AlphaFoldDB" id="A0AAV4Y3J7"/>
<dbReference type="InterPro" id="IPR013783">
    <property type="entry name" value="Ig-like_fold"/>
</dbReference>
<dbReference type="SUPFAM" id="SSF49265">
    <property type="entry name" value="Fibronectin type III"/>
    <property type="match status" value="1"/>
</dbReference>
<evidence type="ECO:0000313" key="3">
    <source>
        <dbReference type="Proteomes" id="UP001054945"/>
    </source>
</evidence>
<dbReference type="InterPro" id="IPR003961">
    <property type="entry name" value="FN3_dom"/>
</dbReference>
<sequence>MCSKVHAENALGPPANAPQDIRVIPLSSSTVKVTWKGPSPTALGYLLGFYVGYRDLSSNDPYVYKTVDISKQERLNEAFNI</sequence>
<protein>
    <submittedName>
        <fullName evidence="2">Down syndrome cell adhesion molecule</fullName>
    </submittedName>
</protein>
<dbReference type="Gene3D" id="2.60.40.10">
    <property type="entry name" value="Immunoglobulins"/>
    <property type="match status" value="1"/>
</dbReference>
<evidence type="ECO:0000313" key="2">
    <source>
        <dbReference type="EMBL" id="GIZ00712.1"/>
    </source>
</evidence>
<proteinExistence type="predicted"/>
<feature type="domain" description="Fibronectin type-III" evidence="1">
    <location>
        <begin position="17"/>
        <end position="81"/>
    </location>
</feature>
<accession>A0AAV4Y3J7</accession>
<organism evidence="2 3">
    <name type="scientific">Caerostris extrusa</name>
    <name type="common">Bark spider</name>
    <name type="synonym">Caerostris bankana</name>
    <dbReference type="NCBI Taxonomy" id="172846"/>
    <lineage>
        <taxon>Eukaryota</taxon>
        <taxon>Metazoa</taxon>
        <taxon>Ecdysozoa</taxon>
        <taxon>Arthropoda</taxon>
        <taxon>Chelicerata</taxon>
        <taxon>Arachnida</taxon>
        <taxon>Araneae</taxon>
        <taxon>Araneomorphae</taxon>
        <taxon>Entelegynae</taxon>
        <taxon>Araneoidea</taxon>
        <taxon>Araneidae</taxon>
        <taxon>Caerostris</taxon>
    </lineage>
</organism>
<keyword evidence="3" id="KW-1185">Reference proteome</keyword>
<dbReference type="EMBL" id="BPLR01001197">
    <property type="protein sequence ID" value="GIZ00712.1"/>
    <property type="molecule type" value="Genomic_DNA"/>
</dbReference>
<comment type="caution">
    <text evidence="2">The sequence shown here is derived from an EMBL/GenBank/DDBJ whole genome shotgun (WGS) entry which is preliminary data.</text>
</comment>
<dbReference type="InterPro" id="IPR036116">
    <property type="entry name" value="FN3_sf"/>
</dbReference>
<evidence type="ECO:0000259" key="1">
    <source>
        <dbReference type="PROSITE" id="PS50853"/>
    </source>
</evidence>
<reference evidence="2 3" key="1">
    <citation type="submission" date="2021-06" db="EMBL/GenBank/DDBJ databases">
        <title>Caerostris extrusa draft genome.</title>
        <authorList>
            <person name="Kono N."/>
            <person name="Arakawa K."/>
        </authorList>
    </citation>
    <scope>NUCLEOTIDE SEQUENCE [LARGE SCALE GENOMIC DNA]</scope>
</reference>